<dbReference type="RefSeq" id="WP_144246240.1">
    <property type="nucleotide sequence ID" value="NZ_VLPK01000001.1"/>
</dbReference>
<organism evidence="2 3">
    <name type="scientific">Mucilaginibacter corticis</name>
    <dbReference type="NCBI Taxonomy" id="2597670"/>
    <lineage>
        <taxon>Bacteria</taxon>
        <taxon>Pseudomonadati</taxon>
        <taxon>Bacteroidota</taxon>
        <taxon>Sphingobacteriia</taxon>
        <taxon>Sphingobacteriales</taxon>
        <taxon>Sphingobacteriaceae</taxon>
        <taxon>Mucilaginibacter</taxon>
    </lineage>
</organism>
<reference evidence="2 3" key="1">
    <citation type="submission" date="2019-07" db="EMBL/GenBank/DDBJ databases">
        <authorList>
            <person name="Huq M.A."/>
        </authorList>
    </citation>
    <scope>NUCLEOTIDE SEQUENCE [LARGE SCALE GENOMIC DNA]</scope>
    <source>
        <strain evidence="2 3">MAH-19</strain>
    </source>
</reference>
<feature type="compositionally biased region" description="Acidic residues" evidence="1">
    <location>
        <begin position="31"/>
        <end position="45"/>
    </location>
</feature>
<dbReference type="AlphaFoldDB" id="A0A556MSA8"/>
<proteinExistence type="predicted"/>
<name>A0A556MSA8_9SPHI</name>
<protein>
    <submittedName>
        <fullName evidence="2">Uncharacterized protein</fullName>
    </submittedName>
</protein>
<feature type="region of interest" description="Disordered" evidence="1">
    <location>
        <begin position="1"/>
        <end position="72"/>
    </location>
</feature>
<keyword evidence="3" id="KW-1185">Reference proteome</keyword>
<evidence type="ECO:0000256" key="1">
    <source>
        <dbReference type="SAM" id="MobiDB-lite"/>
    </source>
</evidence>
<dbReference type="EMBL" id="VLPK01000001">
    <property type="protein sequence ID" value="TSJ42669.1"/>
    <property type="molecule type" value="Genomic_DNA"/>
</dbReference>
<dbReference type="OrthoDB" id="800076at2"/>
<sequence>MINPEDELPIDDSETEDDEQLSQQDIHSNGFDEDAEYEAADEEADIAGLQQAYDASESSYTLNLDDDDLDDE</sequence>
<feature type="compositionally biased region" description="Acidic residues" evidence="1">
    <location>
        <begin position="1"/>
        <end position="20"/>
    </location>
</feature>
<dbReference type="Proteomes" id="UP000318733">
    <property type="component" value="Unassembled WGS sequence"/>
</dbReference>
<evidence type="ECO:0000313" key="2">
    <source>
        <dbReference type="EMBL" id="TSJ42669.1"/>
    </source>
</evidence>
<comment type="caution">
    <text evidence="2">The sequence shown here is derived from an EMBL/GenBank/DDBJ whole genome shotgun (WGS) entry which is preliminary data.</text>
</comment>
<gene>
    <name evidence="2" type="ORF">FO440_00310</name>
</gene>
<accession>A0A556MSA8</accession>
<evidence type="ECO:0000313" key="3">
    <source>
        <dbReference type="Proteomes" id="UP000318733"/>
    </source>
</evidence>